<dbReference type="PANTHER" id="PTHR33529">
    <property type="entry name" value="SLR0882 PROTEIN-RELATED"/>
    <property type="match status" value="1"/>
</dbReference>
<keyword evidence="7" id="KW-0997">Cell inner membrane</keyword>
<comment type="similarity">
    <text evidence="3">Belongs to the LptF/LptG family.</text>
</comment>
<dbReference type="InterPro" id="IPR005495">
    <property type="entry name" value="LptG/LptF_permease"/>
</dbReference>
<evidence type="ECO:0000256" key="11">
    <source>
        <dbReference type="ARBA" id="ARBA00026081"/>
    </source>
</evidence>
<feature type="transmembrane region" description="Helical" evidence="12">
    <location>
        <begin position="20"/>
        <end position="40"/>
    </location>
</feature>
<evidence type="ECO:0000256" key="1">
    <source>
        <dbReference type="ARBA" id="ARBA00002265"/>
    </source>
</evidence>
<protein>
    <recommendedName>
        <fullName evidence="4">Lipopolysaccharide export system permease protein LptF</fullName>
    </recommendedName>
</protein>
<keyword evidence="10 12" id="KW-0472">Membrane</keyword>
<feature type="transmembrane region" description="Helical" evidence="12">
    <location>
        <begin position="280"/>
        <end position="298"/>
    </location>
</feature>
<dbReference type="PANTHER" id="PTHR33529:SF7">
    <property type="entry name" value="LIPOPOLYSACCHARIDE EXPORT SYSTEM PERMEASE PROTEIN LPTF"/>
    <property type="match status" value="1"/>
</dbReference>
<feature type="transmembrane region" description="Helical" evidence="12">
    <location>
        <begin position="69"/>
        <end position="86"/>
    </location>
</feature>
<evidence type="ECO:0000256" key="5">
    <source>
        <dbReference type="ARBA" id="ARBA00022448"/>
    </source>
</evidence>
<gene>
    <name evidence="13" type="primary">lptF</name>
    <name evidence="13" type="ORF">GJ668_03335</name>
</gene>
<evidence type="ECO:0000256" key="4">
    <source>
        <dbReference type="ARBA" id="ARBA00014213"/>
    </source>
</evidence>
<dbReference type="Proteomes" id="UP000434044">
    <property type="component" value="Unassembled WGS sequence"/>
</dbReference>
<comment type="subunit">
    <text evidence="11">Component of the lipopolysaccharide transport and assembly complex. The LptBFG transporter is composed of two ATP-binding proteins (LptB) and two transmembrane proteins (LptF and LptG).</text>
</comment>
<evidence type="ECO:0000256" key="7">
    <source>
        <dbReference type="ARBA" id="ARBA00022519"/>
    </source>
</evidence>
<feature type="transmembrane region" description="Helical" evidence="12">
    <location>
        <begin position="342"/>
        <end position="363"/>
    </location>
</feature>
<comment type="subcellular location">
    <subcellularLocation>
        <location evidence="2">Cell inner membrane</location>
        <topology evidence="2">Multi-pass membrane protein</topology>
    </subcellularLocation>
</comment>
<dbReference type="OrthoDB" id="9778062at2"/>
<evidence type="ECO:0000256" key="6">
    <source>
        <dbReference type="ARBA" id="ARBA00022475"/>
    </source>
</evidence>
<evidence type="ECO:0000313" key="14">
    <source>
        <dbReference type="Proteomes" id="UP000434044"/>
    </source>
</evidence>
<dbReference type="EMBL" id="WNKT01000004">
    <property type="protein sequence ID" value="MTW20126.1"/>
    <property type="molecule type" value="Genomic_DNA"/>
</dbReference>
<dbReference type="AlphaFoldDB" id="A0A6N8EC05"/>
<evidence type="ECO:0000256" key="8">
    <source>
        <dbReference type="ARBA" id="ARBA00022692"/>
    </source>
</evidence>
<keyword evidence="5" id="KW-0813">Transport</keyword>
<organism evidence="13 14">
    <name type="scientific">Allochromatium palmeri</name>
    <dbReference type="NCBI Taxonomy" id="231048"/>
    <lineage>
        <taxon>Bacteria</taxon>
        <taxon>Pseudomonadati</taxon>
        <taxon>Pseudomonadota</taxon>
        <taxon>Gammaproteobacteria</taxon>
        <taxon>Chromatiales</taxon>
        <taxon>Chromatiaceae</taxon>
        <taxon>Allochromatium</taxon>
    </lineage>
</organism>
<evidence type="ECO:0000256" key="10">
    <source>
        <dbReference type="ARBA" id="ARBA00023136"/>
    </source>
</evidence>
<feature type="transmembrane region" description="Helical" evidence="12">
    <location>
        <begin position="107"/>
        <end position="127"/>
    </location>
</feature>
<sequence length="381" mass="42401">MIGTRPPMLGLLDRYLLREATKVFLAIVLVLVLILASLMFLRTLEEVNLGGLGVNVVFHYLGLQLQRDLSSLLPPAFFLAVLVTLARLSRDSELIAMQACGVGPPRLYRTFLILALPVALITGWIALDLKPRAAAGIQEIRLQQKEQAAQIAGLQPGRFYVEQRGEVVVYIGEIDARKSLGDVFVLDQRGGKTRLVVSEAGRHRLEESTGDHLVTLTQGHRFDGQAGSGDYLIGDFEQYEIRLAGAGATRRAVNKRATIPTSDLIRAGELADRVELEHRLAAPLSILTLALLAIPLVDPSPRQRATGRLILALLAYFSFFNLQRLAESWMESGVTPEWLSSLWYQLAILAFVHLMLLPETFWIRRLSRRLFDRHPLLAKSS</sequence>
<dbReference type="GO" id="GO:0015920">
    <property type="term" value="P:lipopolysaccharide transport"/>
    <property type="evidence" value="ECO:0007669"/>
    <property type="project" value="TreeGrafter"/>
</dbReference>
<evidence type="ECO:0000256" key="2">
    <source>
        <dbReference type="ARBA" id="ARBA00004429"/>
    </source>
</evidence>
<feature type="transmembrane region" description="Helical" evidence="12">
    <location>
        <begin position="305"/>
        <end position="322"/>
    </location>
</feature>
<proteinExistence type="inferred from homology"/>
<dbReference type="NCBIfam" id="TIGR04407">
    <property type="entry name" value="LptF_YjgP"/>
    <property type="match status" value="1"/>
</dbReference>
<dbReference type="GO" id="GO:0055085">
    <property type="term" value="P:transmembrane transport"/>
    <property type="evidence" value="ECO:0007669"/>
    <property type="project" value="InterPro"/>
</dbReference>
<evidence type="ECO:0000256" key="12">
    <source>
        <dbReference type="SAM" id="Phobius"/>
    </source>
</evidence>
<accession>A0A6N8EC05</accession>
<evidence type="ECO:0000256" key="9">
    <source>
        <dbReference type="ARBA" id="ARBA00022989"/>
    </source>
</evidence>
<dbReference type="InterPro" id="IPR030922">
    <property type="entry name" value="LptF"/>
</dbReference>
<keyword evidence="14" id="KW-1185">Reference proteome</keyword>
<keyword evidence="8 12" id="KW-0812">Transmembrane</keyword>
<dbReference type="GO" id="GO:0043190">
    <property type="term" value="C:ATP-binding cassette (ABC) transporter complex"/>
    <property type="evidence" value="ECO:0007669"/>
    <property type="project" value="InterPro"/>
</dbReference>
<evidence type="ECO:0000256" key="3">
    <source>
        <dbReference type="ARBA" id="ARBA00007725"/>
    </source>
</evidence>
<dbReference type="RefSeq" id="WP_155448706.1">
    <property type="nucleotide sequence ID" value="NZ_WNKT01000004.1"/>
</dbReference>
<comment type="caution">
    <text evidence="13">The sequence shown here is derived from an EMBL/GenBank/DDBJ whole genome shotgun (WGS) entry which is preliminary data.</text>
</comment>
<reference evidence="13 14" key="1">
    <citation type="submission" date="2019-11" db="EMBL/GenBank/DDBJ databases">
        <title>Whole-genome sequence of the anaerobic purple sulfur bacterium Allochromatium palmeri DSM 15591.</title>
        <authorList>
            <person name="Kyndt J.A."/>
            <person name="Meyer T.E."/>
        </authorList>
    </citation>
    <scope>NUCLEOTIDE SEQUENCE [LARGE SCALE GENOMIC DNA]</scope>
    <source>
        <strain evidence="13 14">DSM 15591</strain>
    </source>
</reference>
<comment type="function">
    <text evidence="1">Part of the ABC transporter complex LptBFG involved in the translocation of lipopolysaccharide (LPS) from the inner membrane to the outer membrane.</text>
</comment>
<name>A0A6N8EC05_9GAMM</name>
<evidence type="ECO:0000313" key="13">
    <source>
        <dbReference type="EMBL" id="MTW20126.1"/>
    </source>
</evidence>
<keyword evidence="6" id="KW-1003">Cell membrane</keyword>
<keyword evidence="9 12" id="KW-1133">Transmembrane helix</keyword>
<dbReference type="Pfam" id="PF03739">
    <property type="entry name" value="LptF_LptG"/>
    <property type="match status" value="1"/>
</dbReference>